<dbReference type="PANTHER" id="PTHR12385">
    <property type="entry name" value="CHOLINE TRANSPORTER-LIKE (SLC FAMILY 44)"/>
    <property type="match status" value="1"/>
</dbReference>
<dbReference type="GO" id="GO:0022857">
    <property type="term" value="F:transmembrane transporter activity"/>
    <property type="evidence" value="ECO:0007669"/>
    <property type="project" value="UniProtKB-UniRule"/>
</dbReference>
<keyword evidence="3 6" id="KW-0812">Transmembrane</keyword>
<feature type="transmembrane region" description="Helical" evidence="6">
    <location>
        <begin position="362"/>
        <end position="385"/>
    </location>
</feature>
<feature type="transmembrane region" description="Helical" evidence="6">
    <location>
        <begin position="270"/>
        <end position="300"/>
    </location>
</feature>
<evidence type="ECO:0000256" key="2">
    <source>
        <dbReference type="ARBA" id="ARBA00007168"/>
    </source>
</evidence>
<keyword evidence="5 6" id="KW-0472">Membrane</keyword>
<feature type="transmembrane region" description="Helical" evidence="6">
    <location>
        <begin position="234"/>
        <end position="258"/>
    </location>
</feature>
<evidence type="ECO:0000313" key="9">
    <source>
        <dbReference type="Proteomes" id="UP000019132"/>
    </source>
</evidence>
<protein>
    <recommendedName>
        <fullName evidence="6">Choline transporter-like protein</fullName>
    </recommendedName>
</protein>
<reference evidence="8" key="3">
    <citation type="submission" date="2015-02" db="UniProtKB">
        <authorList>
            <consortium name="EnsemblProtists"/>
        </authorList>
    </citation>
    <scope>IDENTIFICATION</scope>
    <source>
        <strain evidence="8">DAOM BR144</strain>
    </source>
</reference>
<dbReference type="InterPro" id="IPR007603">
    <property type="entry name" value="Choline_transptr-like"/>
</dbReference>
<feature type="compositionally biased region" description="Basic and acidic residues" evidence="7">
    <location>
        <begin position="11"/>
        <end position="28"/>
    </location>
</feature>
<evidence type="ECO:0000313" key="8">
    <source>
        <dbReference type="EnsemblProtists" id="PYU1_T001910"/>
    </source>
</evidence>
<dbReference type="EMBL" id="GL376634">
    <property type="status" value="NOT_ANNOTATED_CDS"/>
    <property type="molecule type" value="Genomic_DNA"/>
</dbReference>
<dbReference type="HOGENOM" id="CLU_470497_0_0_1"/>
<organism evidence="8 9">
    <name type="scientific">Globisporangium ultimum (strain ATCC 200006 / CBS 805.95 / DAOM BR144)</name>
    <name type="common">Pythium ultimum</name>
    <dbReference type="NCBI Taxonomy" id="431595"/>
    <lineage>
        <taxon>Eukaryota</taxon>
        <taxon>Sar</taxon>
        <taxon>Stramenopiles</taxon>
        <taxon>Oomycota</taxon>
        <taxon>Peronosporomycetes</taxon>
        <taxon>Pythiales</taxon>
        <taxon>Pythiaceae</taxon>
        <taxon>Globisporangium</taxon>
    </lineage>
</organism>
<sequence>MALRIDTASINDERPRDESGHDDAHSPEAEMEDLALSPMVEDLDTSDASLLPLSMTDSASGARPLPSLNGPITYRDVPFIGVYIAHALFTLIAVNAIRSDDADDSDDGGSKADPAEVADAAAAKLSAGDIGVALRSLCVINILFAVGWMLLFTFYSKMRFLQGSCAFSTFGLLVLAVILLSMESGDALFLGIIVMFTIVMDLTWMIKTKNGFDFVAVLFELVVDFLLGHPSLAVVTVGILVVYTIWASWICTTIAFVGSHDVSPWSFSMLYMYLHFYWTSNIFKNILTVVVSGTTMIWYYKDDSSDVSPSLASENISDHDVSPSDLEQQSNDSSSGAHSLNANAMDRRIVGHFLKSALSSSFGSVCIGSLLCPLAHIIWNIVRWARRDESVLSRRFVSLRSEYVEHFIRTYHKYSFVHIAGYGKPFYVAAHDAWALIESRGVEAIVDDDLTSRLLLLGANGWASVMGAMCLSALSTSGHAVFFGLASFTLCYTTLSSATQVIAAVIKTLFVCFTENPSRLSQLNPLIYHRFVRLSELKNFRDHKAAPPSSRAMG</sequence>
<feature type="transmembrane region" description="Helical" evidence="6">
    <location>
        <begin position="160"/>
        <end position="181"/>
    </location>
</feature>
<dbReference type="AlphaFoldDB" id="K3WAB9"/>
<keyword evidence="4 6" id="KW-1133">Transmembrane helix</keyword>
<dbReference type="GO" id="GO:0005886">
    <property type="term" value="C:plasma membrane"/>
    <property type="evidence" value="ECO:0007669"/>
    <property type="project" value="UniProtKB-SubCell"/>
</dbReference>
<feature type="transmembrane region" description="Helical" evidence="6">
    <location>
        <begin position="77"/>
        <end position="97"/>
    </location>
</feature>
<evidence type="ECO:0000256" key="7">
    <source>
        <dbReference type="SAM" id="MobiDB-lite"/>
    </source>
</evidence>
<evidence type="ECO:0000256" key="3">
    <source>
        <dbReference type="ARBA" id="ARBA00022692"/>
    </source>
</evidence>
<evidence type="ECO:0000256" key="6">
    <source>
        <dbReference type="RuleBase" id="RU368066"/>
    </source>
</evidence>
<feature type="region of interest" description="Disordered" evidence="7">
    <location>
        <begin position="310"/>
        <end position="337"/>
    </location>
</feature>
<dbReference type="OMA" id="RTYHKYS"/>
<feature type="region of interest" description="Disordered" evidence="7">
    <location>
        <begin position="1"/>
        <end position="28"/>
    </location>
</feature>
<evidence type="ECO:0000256" key="4">
    <source>
        <dbReference type="ARBA" id="ARBA00022989"/>
    </source>
</evidence>
<dbReference type="EnsemblProtists" id="PYU1_T001910">
    <property type="protein sequence ID" value="PYU1_T001910"/>
    <property type="gene ID" value="PYU1_G001908"/>
</dbReference>
<evidence type="ECO:0000256" key="5">
    <source>
        <dbReference type="ARBA" id="ARBA00023136"/>
    </source>
</evidence>
<dbReference type="Proteomes" id="UP000019132">
    <property type="component" value="Unassembled WGS sequence"/>
</dbReference>
<dbReference type="Pfam" id="PF04515">
    <property type="entry name" value="Choline_transpo"/>
    <property type="match status" value="1"/>
</dbReference>
<comment type="function">
    <text evidence="6">Choline transporter.</text>
</comment>
<comment type="similarity">
    <text evidence="2 6">Belongs to the CTL (choline transporter-like) family.</text>
</comment>
<keyword evidence="9" id="KW-1185">Reference proteome</keyword>
<proteinExistence type="inferred from homology"/>
<reference evidence="9" key="2">
    <citation type="submission" date="2010-04" db="EMBL/GenBank/DDBJ databases">
        <authorList>
            <person name="Buell R."/>
            <person name="Hamilton J."/>
            <person name="Hostetler J."/>
        </authorList>
    </citation>
    <scope>NUCLEOTIDE SEQUENCE [LARGE SCALE GENOMIC DNA]</scope>
    <source>
        <strain evidence="9">DAOM:BR144</strain>
    </source>
</reference>
<evidence type="ECO:0000256" key="1">
    <source>
        <dbReference type="ARBA" id="ARBA00004141"/>
    </source>
</evidence>
<dbReference type="VEuPathDB" id="FungiDB:PYU1_G001908"/>
<feature type="transmembrane region" description="Helical" evidence="6">
    <location>
        <begin position="187"/>
        <end position="204"/>
    </location>
</feature>
<accession>K3WAB9</accession>
<comment type="subcellular location">
    <subcellularLocation>
        <location evidence="6">Cell membrane</location>
        <topology evidence="6">Multi-pass membrane protein</topology>
    </subcellularLocation>
    <subcellularLocation>
        <location evidence="1">Membrane</location>
        <topology evidence="1">Multi-pass membrane protein</topology>
    </subcellularLocation>
</comment>
<feature type="transmembrane region" description="Helical" evidence="6">
    <location>
        <begin position="132"/>
        <end position="153"/>
    </location>
</feature>
<dbReference type="eggNOG" id="KOG1362">
    <property type="taxonomic scope" value="Eukaryota"/>
</dbReference>
<dbReference type="InParanoid" id="K3WAB9"/>
<feature type="compositionally biased region" description="Polar residues" evidence="7">
    <location>
        <begin position="325"/>
        <end position="337"/>
    </location>
</feature>
<name>K3WAB9_GLOUD</name>
<dbReference type="PANTHER" id="PTHR12385:SF4">
    <property type="entry name" value="PROTEIN PNS1"/>
    <property type="match status" value="1"/>
</dbReference>
<reference evidence="9" key="1">
    <citation type="journal article" date="2010" name="Genome Biol.">
        <title>Genome sequence of the necrotrophic plant pathogen Pythium ultimum reveals original pathogenicity mechanisms and effector repertoire.</title>
        <authorList>
            <person name="Levesque C.A."/>
            <person name="Brouwer H."/>
            <person name="Cano L."/>
            <person name="Hamilton J.P."/>
            <person name="Holt C."/>
            <person name="Huitema E."/>
            <person name="Raffaele S."/>
            <person name="Robideau G.P."/>
            <person name="Thines M."/>
            <person name="Win J."/>
            <person name="Zerillo M.M."/>
            <person name="Beakes G.W."/>
            <person name="Boore J.L."/>
            <person name="Busam D."/>
            <person name="Dumas B."/>
            <person name="Ferriera S."/>
            <person name="Fuerstenberg S.I."/>
            <person name="Gachon C.M."/>
            <person name="Gaulin E."/>
            <person name="Govers F."/>
            <person name="Grenville-Briggs L."/>
            <person name="Horner N."/>
            <person name="Hostetler J."/>
            <person name="Jiang R.H."/>
            <person name="Johnson J."/>
            <person name="Krajaejun T."/>
            <person name="Lin H."/>
            <person name="Meijer H.J."/>
            <person name="Moore B."/>
            <person name="Morris P."/>
            <person name="Phuntmart V."/>
            <person name="Puiu D."/>
            <person name="Shetty J."/>
            <person name="Stajich J.E."/>
            <person name="Tripathy S."/>
            <person name="Wawra S."/>
            <person name="van West P."/>
            <person name="Whitty B.R."/>
            <person name="Coutinho P.M."/>
            <person name="Henrissat B."/>
            <person name="Martin F."/>
            <person name="Thomas P.D."/>
            <person name="Tyler B.M."/>
            <person name="De Vries R.P."/>
            <person name="Kamoun S."/>
            <person name="Yandell M."/>
            <person name="Tisserat N."/>
            <person name="Buell C.R."/>
        </authorList>
    </citation>
    <scope>NUCLEOTIDE SEQUENCE</scope>
    <source>
        <strain evidence="9">DAOM:BR144</strain>
    </source>
</reference>